<proteinExistence type="predicted"/>
<dbReference type="Proteomes" id="UP000799539">
    <property type="component" value="Unassembled WGS sequence"/>
</dbReference>
<reference evidence="1" key="1">
    <citation type="journal article" date="2020" name="Stud. Mycol.">
        <title>101 Dothideomycetes genomes: a test case for predicting lifestyles and emergence of pathogens.</title>
        <authorList>
            <person name="Haridas S."/>
            <person name="Albert R."/>
            <person name="Binder M."/>
            <person name="Bloem J."/>
            <person name="Labutti K."/>
            <person name="Salamov A."/>
            <person name="Andreopoulos B."/>
            <person name="Baker S."/>
            <person name="Barry K."/>
            <person name="Bills G."/>
            <person name="Bluhm B."/>
            <person name="Cannon C."/>
            <person name="Castanera R."/>
            <person name="Culley D."/>
            <person name="Daum C."/>
            <person name="Ezra D."/>
            <person name="Gonzalez J."/>
            <person name="Henrissat B."/>
            <person name="Kuo A."/>
            <person name="Liang C."/>
            <person name="Lipzen A."/>
            <person name="Lutzoni F."/>
            <person name="Magnuson J."/>
            <person name="Mondo S."/>
            <person name="Nolan M."/>
            <person name="Ohm R."/>
            <person name="Pangilinan J."/>
            <person name="Park H.-J."/>
            <person name="Ramirez L."/>
            <person name="Alfaro M."/>
            <person name="Sun H."/>
            <person name="Tritt A."/>
            <person name="Yoshinaga Y."/>
            <person name="Zwiers L.-H."/>
            <person name="Turgeon B."/>
            <person name="Goodwin S."/>
            <person name="Spatafora J."/>
            <person name="Crous P."/>
            <person name="Grigoriev I."/>
        </authorList>
    </citation>
    <scope>NUCLEOTIDE SEQUENCE</scope>
    <source>
        <strain evidence="1">SCOH1-5</strain>
    </source>
</reference>
<gene>
    <name evidence="1" type="ORF">CERZMDRAFT_99353</name>
</gene>
<accession>A0A6A6FBD6</accession>
<evidence type="ECO:0000313" key="2">
    <source>
        <dbReference type="Proteomes" id="UP000799539"/>
    </source>
</evidence>
<evidence type="ECO:0000313" key="1">
    <source>
        <dbReference type="EMBL" id="KAF2210750.1"/>
    </source>
</evidence>
<sequence length="110" mass="12065">MNGIEFDLGKVGTLLIPEAAAKYGQLTHTTAWVFRTNDKGFTVLKGQTKHANTTQGTHRMFVDSKADTQPALVNCLRQNGLLLTAEINERVAINLGDELLHVYIVVKGKS</sequence>
<organism evidence="1 2">
    <name type="scientific">Cercospora zeae-maydis SCOH1-5</name>
    <dbReference type="NCBI Taxonomy" id="717836"/>
    <lineage>
        <taxon>Eukaryota</taxon>
        <taxon>Fungi</taxon>
        <taxon>Dikarya</taxon>
        <taxon>Ascomycota</taxon>
        <taxon>Pezizomycotina</taxon>
        <taxon>Dothideomycetes</taxon>
        <taxon>Dothideomycetidae</taxon>
        <taxon>Mycosphaerellales</taxon>
        <taxon>Mycosphaerellaceae</taxon>
        <taxon>Cercospora</taxon>
    </lineage>
</organism>
<keyword evidence="2" id="KW-1185">Reference proteome</keyword>
<dbReference type="EMBL" id="ML992680">
    <property type="protein sequence ID" value="KAF2210750.1"/>
    <property type="molecule type" value="Genomic_DNA"/>
</dbReference>
<dbReference type="AlphaFoldDB" id="A0A6A6FBD6"/>
<name>A0A6A6FBD6_9PEZI</name>
<dbReference type="OrthoDB" id="3866936at2759"/>
<protein>
    <submittedName>
        <fullName evidence="1">Uncharacterized protein</fullName>
    </submittedName>
</protein>